<dbReference type="EMBL" id="BAABKE010000003">
    <property type="protein sequence ID" value="GAA5098225.1"/>
    <property type="molecule type" value="Genomic_DNA"/>
</dbReference>
<reference evidence="3" key="1">
    <citation type="journal article" date="2019" name="Int. J. Syst. Evol. Microbiol.">
        <title>The Global Catalogue of Microorganisms (GCM) 10K type strain sequencing project: providing services to taxonomists for standard genome sequencing and annotation.</title>
        <authorList>
            <consortium name="The Broad Institute Genomics Platform"/>
            <consortium name="The Broad Institute Genome Sequencing Center for Infectious Disease"/>
            <person name="Wu L."/>
            <person name="Ma J."/>
        </authorList>
    </citation>
    <scope>NUCLEOTIDE SEQUENCE [LARGE SCALE GENOMIC DNA]</scope>
    <source>
        <strain evidence="3">JCM 18424</strain>
    </source>
</reference>
<sequence length="92" mass="9741">MRKLFLTSILSVSLLGMLGLTAVAEEATVGDKIETSIKEGTSSVAEDVGEAVDQTIDATAEAKEKASDVLEDTKSDVKVLSNDLNDKVQKDL</sequence>
<feature type="chain" id="PRO_5045039068" description="CsbD-like domain-containing protein" evidence="1">
    <location>
        <begin position="25"/>
        <end position="92"/>
    </location>
</feature>
<keyword evidence="1" id="KW-0732">Signal</keyword>
<name>A0ABP9MKR6_9GAMM</name>
<evidence type="ECO:0008006" key="4">
    <source>
        <dbReference type="Google" id="ProtNLM"/>
    </source>
</evidence>
<evidence type="ECO:0000313" key="2">
    <source>
        <dbReference type="EMBL" id="GAA5098225.1"/>
    </source>
</evidence>
<feature type="signal peptide" evidence="1">
    <location>
        <begin position="1"/>
        <end position="24"/>
    </location>
</feature>
<evidence type="ECO:0000256" key="1">
    <source>
        <dbReference type="SAM" id="SignalP"/>
    </source>
</evidence>
<dbReference type="RefSeq" id="WP_143691298.1">
    <property type="nucleotide sequence ID" value="NZ_BAABKE010000003.1"/>
</dbReference>
<organism evidence="2 3">
    <name type="scientific">Wohlfahrtiimonas larvae</name>
    <dbReference type="NCBI Taxonomy" id="1157986"/>
    <lineage>
        <taxon>Bacteria</taxon>
        <taxon>Pseudomonadati</taxon>
        <taxon>Pseudomonadota</taxon>
        <taxon>Gammaproteobacteria</taxon>
        <taxon>Cardiobacteriales</taxon>
        <taxon>Ignatzschineriaceae</taxon>
        <taxon>Wohlfahrtiimonas</taxon>
    </lineage>
</organism>
<proteinExistence type="predicted"/>
<keyword evidence="3" id="KW-1185">Reference proteome</keyword>
<gene>
    <name evidence="2" type="ORF">GCM10023338_10440</name>
</gene>
<comment type="caution">
    <text evidence="2">The sequence shown here is derived from an EMBL/GenBank/DDBJ whole genome shotgun (WGS) entry which is preliminary data.</text>
</comment>
<dbReference type="Proteomes" id="UP001500631">
    <property type="component" value="Unassembled WGS sequence"/>
</dbReference>
<protein>
    <recommendedName>
        <fullName evidence="4">CsbD-like domain-containing protein</fullName>
    </recommendedName>
</protein>
<evidence type="ECO:0000313" key="3">
    <source>
        <dbReference type="Proteomes" id="UP001500631"/>
    </source>
</evidence>
<accession>A0ABP9MKR6</accession>